<keyword evidence="2 4" id="KW-1015">Disulfide bond</keyword>
<dbReference type="CDD" id="cd00198">
    <property type="entry name" value="vWFA"/>
    <property type="match status" value="1"/>
</dbReference>
<feature type="disulfide bond" evidence="4">
    <location>
        <begin position="862"/>
        <end position="880"/>
    </location>
</feature>
<organism evidence="10 11">
    <name type="scientific">Macrostomum lignano</name>
    <dbReference type="NCBI Taxonomy" id="282301"/>
    <lineage>
        <taxon>Eukaryota</taxon>
        <taxon>Metazoa</taxon>
        <taxon>Spiralia</taxon>
        <taxon>Lophotrochozoa</taxon>
        <taxon>Platyhelminthes</taxon>
        <taxon>Rhabditophora</taxon>
        <taxon>Macrostomorpha</taxon>
        <taxon>Macrostomida</taxon>
        <taxon>Macrostomidae</taxon>
        <taxon>Macrostomum</taxon>
    </lineage>
</organism>
<evidence type="ECO:0000256" key="5">
    <source>
        <dbReference type="SAM" id="SignalP"/>
    </source>
</evidence>
<feature type="disulfide bond" evidence="4">
    <location>
        <begin position="871"/>
        <end position="884"/>
    </location>
</feature>
<evidence type="ECO:0000313" key="11">
    <source>
        <dbReference type="Proteomes" id="UP000215902"/>
    </source>
</evidence>
<evidence type="ECO:0000259" key="8">
    <source>
        <dbReference type="PROSITE" id="PS51233"/>
    </source>
</evidence>
<comment type="caution">
    <text evidence="4">Lacks conserved residue(s) required for the propagation of feature annotation.</text>
</comment>
<keyword evidence="1 5" id="KW-0732">Signal</keyword>
<dbReference type="Proteomes" id="UP000215902">
    <property type="component" value="Unassembled WGS sequence"/>
</dbReference>
<feature type="chain" id="PRO_5013261203" description="VWFA domain-containing protein" evidence="5">
    <location>
        <begin position="24"/>
        <end position="2043"/>
    </location>
</feature>
<dbReference type="SMART" id="SM00216">
    <property type="entry name" value="VWD"/>
    <property type="match status" value="1"/>
</dbReference>
<evidence type="ECO:0000256" key="2">
    <source>
        <dbReference type="ARBA" id="ARBA00023157"/>
    </source>
</evidence>
<evidence type="ECO:0000256" key="3">
    <source>
        <dbReference type="ARBA" id="ARBA00023180"/>
    </source>
</evidence>
<name>A0A267GYC0_9PLAT</name>
<dbReference type="InterPro" id="IPR003582">
    <property type="entry name" value="ShKT_dom"/>
</dbReference>
<gene>
    <name evidence="10" type="ORF">BOX15_Mlig008915g5</name>
</gene>
<reference evidence="10 11" key="1">
    <citation type="submission" date="2017-06" db="EMBL/GenBank/DDBJ databases">
        <title>A platform for efficient transgenesis in Macrostomum lignano, a flatworm model organism for stem cell research.</title>
        <authorList>
            <person name="Berezikov E."/>
        </authorList>
    </citation>
    <scope>NUCLEOTIDE SEQUENCE [LARGE SCALE GENOMIC DNA]</scope>
    <source>
        <strain evidence="10">DV1</strain>
        <tissue evidence="10">Whole organism</tissue>
    </source>
</reference>
<dbReference type="CDD" id="cd19941">
    <property type="entry name" value="TIL"/>
    <property type="match status" value="1"/>
</dbReference>
<dbReference type="SMART" id="SM00254">
    <property type="entry name" value="ShKT"/>
    <property type="match status" value="2"/>
</dbReference>
<dbReference type="EMBL" id="NIVC01000099">
    <property type="protein sequence ID" value="PAA91016.1"/>
    <property type="molecule type" value="Genomic_DNA"/>
</dbReference>
<sequence length="2043" mass="233230">MRMLASATSLMLVATALLTTVRAHPKTGLSPTVRDPVVKCGNADYVIVLNLQRKDFDSLTAYQQQMTAVVARARLLTENDIGVGFVAFSKKVEHTIPVTRNLTLVQRKLNRLLSQLPRFDGIATGDAMLAAKHLLAKYHHQLVEVGRRKCKLLAVVAVGGDRNAGTHRTFAASTQLRRVASHVFAVNLAGGASPKELYRIASDGTRGIFDASNIVEVLTKTEAYAQVFCPCPLSWTTYDNCTVRGRAQVQRFFYNRSEELPHNCIRKLAISFEPCDCPPNRVERSECVNGFIRISTFVYSRPDNNSDCTESVTTQTEACGRATGCESFVCPPGSVCVNGTNNTIRCNCTNPNDIFKTTGCESCGDRSPLTRYGPCINRQRTVVVTTFTRINDTYCHHVFNMRKENCSACQGSGSRQFGPCVRGYQQVTVTLYRLRGGRCYKSLKTFQRPCRLQSEYQCIGSALSGGQFLTYDGQLIDFPGPCEYLLSERQGHFQVRVRHAIKFPSLPQLTQLDAIVIVMGNRSYELANNLVFKVGAVAQPLPYSDAASGIEAIYSDDALVFAAGDLYVQMRGSAATINVRSGAGGLRGILGNCNGSPGDDFTNSSGQDVSQQSNPSAALGNSFRLTTCSTADCCSLPDTAPACGTNASMEAASVSNCGHLTADAMSPFAHCGQTAMQPLFRACISLYCRAKANTMWQRSLVCSTLEAAAFRCYLQQQNGTQRSRYPIFRSSNFCPKSCGHNAEFVDDADFCPRTCARHFFNSQSLGCVTPFGFRSRNVNGQSPLPGCQCKPGFVLDGSNCVLPNECECISNLCIDRQNRTVCEAWKAQGYCDKYPLQMRRYCKLTCDQCQAPCQDQISKTTCQTIKSQGRCSDSFYKQMCQLTCNPSDCECPPCKTVRGPCDSQNKNRRVVTYCYAPDSNGRCQRSQSSSVYEPCGDCQEQQQRVDTRSCNYCTQEQVTRIVRTVRETTGEMRCIEVNTNMTTRSPGCECQTNTNRTVCYRNSELYVINTVSAPSADCATCNTTVTETRLRNVTCTKVVKRGECDQVVTKRRPVTVTRGIVRNCQCDLITEQYEEMCVCPKPHWTPTICHRNRAKLRWFVAFSLVHGRCVPIVKPHKHRVPCPRRHHVKYKCKSCNRYKLHSWYERRHCRCIRKKKTVEAGRCCCPKPKKVRGECIGQHRRILITHYTLDNYKCQADTREISERCGCPPSRPIKECDGETGVITVGKLVFKLVDGTCEEVRQVKTEPTVCKKMRVIRRGPCRLLKADDVVKYRRVYYELWKRIRGDCKCKHIKRSKLVACGCREPQVRVSKCPSGCPTTSRSCPEHCYRTRAVVEYRLEDGKCHPEERDQQDLPCCCEKPRNKPPVCENGKILAIRKYHVQLVANACKIKKHVVRKDVTRHCDLTDVRRMRHGDVIIVKRRVVRNCRCIWRERRTSCPARCPPPSKFVRCDGATGERVLIKRFYKMHSCHCLPVKRIRRLPVDCPEPRIERRNFCFRENPAVIIRRINFYVDGECHCRKKVSEKRYRCEGEVCDQRPSVRLHCHANRLYNVVTLFKRDEEGRCAPHEFKHRVETPPCTGHGKRKKVKKCVNGKLILLINWLERRHCKCHTRYRKSVIGSCNSYCEHRNRGKSLRTRRRCNKHTNELVVYRLKWNFDGDHCVRRWVATNKRVEPDCPGPRLRRLPCDHETGKQRLEKLVYHMRNCKCRGPKVKVSYRKCTCRGPKVLGRYCDHQHGCIVVRMLIHKWNFEMDACHTRLVRKSIPVPCKHHIHSSHGACIHGHMQYRRIRYVRDRHNCRCRKKIEKKLVNCHCPVVIRRKKCNDRRSVAVTRIVYRKFSTKKRRCVTVKVKRHHRKCRCPKPKEVKKCVNGKRLVKRVGYRLVEGECERDKSSETFSIVCRKPPVVRSTKCDENTCFRKILTYKWKVNPKNCRCQLQLVHQKTCRCCGCPKHKLSRTCIKGKIWKFTVVIHSLRIKKCSKTCRRHVTHRTERVRCPQKKRVHWSRCHRCRSRKMVTKFRSIGCRCRADYTKLTTLGPAAVTEGPA</sequence>
<dbReference type="PROSITE" id="PS51233">
    <property type="entry name" value="VWFD"/>
    <property type="match status" value="1"/>
</dbReference>
<dbReference type="InterPro" id="IPR010909">
    <property type="entry name" value="PLAC"/>
</dbReference>
<feature type="domain" description="ShKT" evidence="9">
    <location>
        <begin position="853"/>
        <end position="889"/>
    </location>
</feature>
<dbReference type="Gene3D" id="2.10.25.10">
    <property type="entry name" value="Laminin"/>
    <property type="match status" value="1"/>
</dbReference>
<dbReference type="OrthoDB" id="6285963at2759"/>
<dbReference type="PROSITE" id="PS50900">
    <property type="entry name" value="PLAC"/>
    <property type="match status" value="1"/>
</dbReference>
<accession>A0A267GYC0</accession>
<dbReference type="InterPro" id="IPR050780">
    <property type="entry name" value="Mucin_vWF_Thrombospondin_sf"/>
</dbReference>
<dbReference type="SUPFAM" id="SSF53300">
    <property type="entry name" value="vWA-like"/>
    <property type="match status" value="1"/>
</dbReference>
<evidence type="ECO:0008006" key="12">
    <source>
        <dbReference type="Google" id="ProtNLM"/>
    </source>
</evidence>
<dbReference type="InterPro" id="IPR036465">
    <property type="entry name" value="vWFA_dom_sf"/>
</dbReference>
<dbReference type="PROSITE" id="PS51670">
    <property type="entry name" value="SHKT"/>
    <property type="match status" value="2"/>
</dbReference>
<keyword evidence="11" id="KW-1185">Reference proteome</keyword>
<dbReference type="PANTHER" id="PTHR11339">
    <property type="entry name" value="EXTRACELLULAR MATRIX GLYCOPROTEIN RELATED"/>
    <property type="match status" value="1"/>
</dbReference>
<feature type="domain" description="ShKT" evidence="9">
    <location>
        <begin position="813"/>
        <end position="849"/>
    </location>
</feature>
<evidence type="ECO:0000259" key="9">
    <source>
        <dbReference type="PROSITE" id="PS51670"/>
    </source>
</evidence>
<dbReference type="InterPro" id="IPR002035">
    <property type="entry name" value="VWF_A"/>
</dbReference>
<keyword evidence="3" id="KW-0325">Glycoprotein</keyword>
<evidence type="ECO:0000259" key="7">
    <source>
        <dbReference type="PROSITE" id="PS50900"/>
    </source>
</evidence>
<dbReference type="InterPro" id="IPR036084">
    <property type="entry name" value="Ser_inhib-like_sf"/>
</dbReference>
<evidence type="ECO:0000256" key="4">
    <source>
        <dbReference type="PROSITE-ProRule" id="PRU01005"/>
    </source>
</evidence>
<evidence type="ECO:0000259" key="6">
    <source>
        <dbReference type="PROSITE" id="PS50234"/>
    </source>
</evidence>
<evidence type="ECO:0000256" key="1">
    <source>
        <dbReference type="ARBA" id="ARBA00022729"/>
    </source>
</evidence>
<dbReference type="PROSITE" id="PS50234">
    <property type="entry name" value="VWFA"/>
    <property type="match status" value="1"/>
</dbReference>
<dbReference type="Gene3D" id="3.40.50.410">
    <property type="entry name" value="von Willebrand factor, type A domain"/>
    <property type="match status" value="1"/>
</dbReference>
<comment type="caution">
    <text evidence="10">The sequence shown here is derived from an EMBL/GenBank/DDBJ whole genome shotgun (WGS) entry which is preliminary data.</text>
</comment>
<dbReference type="SUPFAM" id="SSF57567">
    <property type="entry name" value="Serine protease inhibitors"/>
    <property type="match status" value="1"/>
</dbReference>
<dbReference type="Pfam" id="PF00094">
    <property type="entry name" value="VWD"/>
    <property type="match status" value="1"/>
</dbReference>
<dbReference type="InterPro" id="IPR001846">
    <property type="entry name" value="VWF_type-D"/>
</dbReference>
<feature type="domain" description="VWFD" evidence="8">
    <location>
        <begin position="458"/>
        <end position="635"/>
    </location>
</feature>
<proteinExistence type="predicted"/>
<feature type="domain" description="PLAC" evidence="7">
    <location>
        <begin position="849"/>
        <end position="888"/>
    </location>
</feature>
<feature type="domain" description="VWFA" evidence="6">
    <location>
        <begin position="44"/>
        <end position="227"/>
    </location>
</feature>
<feature type="signal peptide" evidence="5">
    <location>
        <begin position="1"/>
        <end position="23"/>
    </location>
</feature>
<evidence type="ECO:0000313" key="10">
    <source>
        <dbReference type="EMBL" id="PAA91016.1"/>
    </source>
</evidence>
<protein>
    <recommendedName>
        <fullName evidence="12">VWFA domain-containing protein</fullName>
    </recommendedName>
</protein>
<dbReference type="PANTHER" id="PTHR11339:SF395">
    <property type="entry name" value="GH18 DOMAIN-CONTAINING PROTEIN"/>
    <property type="match status" value="1"/>
</dbReference>